<accession>A0A645J9S8</accession>
<dbReference type="EMBL" id="VSSQ01134448">
    <property type="protein sequence ID" value="MPN59900.1"/>
    <property type="molecule type" value="Genomic_DNA"/>
</dbReference>
<evidence type="ECO:0008006" key="2">
    <source>
        <dbReference type="Google" id="ProtNLM"/>
    </source>
</evidence>
<sequence length="94" mass="10838">MFNRKLGAFAYWRAGKPGIKKLKEAMKEMGTDSKSTAIVGDQVFTDIWCGHNAGMLTIMTEPICNRDQFVTKIKRPLEKLIMSLYFRRHGNELR</sequence>
<evidence type="ECO:0000313" key="1">
    <source>
        <dbReference type="EMBL" id="MPN59900.1"/>
    </source>
</evidence>
<protein>
    <recommendedName>
        <fullName evidence="2">Phosphoglycolate phosphatase</fullName>
    </recommendedName>
</protein>
<dbReference type="AlphaFoldDB" id="A0A645J9S8"/>
<dbReference type="InterPro" id="IPR036412">
    <property type="entry name" value="HAD-like_sf"/>
</dbReference>
<dbReference type="Gene3D" id="3.40.50.1000">
    <property type="entry name" value="HAD superfamily/HAD-like"/>
    <property type="match status" value="1"/>
</dbReference>
<proteinExistence type="predicted"/>
<dbReference type="SUPFAM" id="SSF56784">
    <property type="entry name" value="HAD-like"/>
    <property type="match status" value="1"/>
</dbReference>
<dbReference type="InterPro" id="IPR023214">
    <property type="entry name" value="HAD_sf"/>
</dbReference>
<reference evidence="1" key="1">
    <citation type="submission" date="2019-08" db="EMBL/GenBank/DDBJ databases">
        <authorList>
            <person name="Kucharzyk K."/>
            <person name="Murdoch R.W."/>
            <person name="Higgins S."/>
            <person name="Loffler F."/>
        </authorList>
    </citation>
    <scope>NUCLEOTIDE SEQUENCE</scope>
</reference>
<organism evidence="1">
    <name type="scientific">bioreactor metagenome</name>
    <dbReference type="NCBI Taxonomy" id="1076179"/>
    <lineage>
        <taxon>unclassified sequences</taxon>
        <taxon>metagenomes</taxon>
        <taxon>ecological metagenomes</taxon>
    </lineage>
</organism>
<dbReference type="Pfam" id="PF13242">
    <property type="entry name" value="Hydrolase_like"/>
    <property type="match status" value="1"/>
</dbReference>
<name>A0A645J9S8_9ZZZZ</name>
<comment type="caution">
    <text evidence="1">The sequence shown here is derived from an EMBL/GenBank/DDBJ whole genome shotgun (WGS) entry which is preliminary data.</text>
</comment>
<gene>
    <name evidence="1" type="ORF">SDC9_207622</name>
</gene>